<protein>
    <submittedName>
        <fullName evidence="1">Uncharacterized protein</fullName>
    </submittedName>
</protein>
<gene>
    <name evidence="1" type="ORF">MNOR_LOCUS10245</name>
</gene>
<evidence type="ECO:0000313" key="1">
    <source>
        <dbReference type="EMBL" id="CAL4076780.1"/>
    </source>
</evidence>
<dbReference type="Proteomes" id="UP001497623">
    <property type="component" value="Unassembled WGS sequence"/>
</dbReference>
<dbReference type="AlphaFoldDB" id="A0AAV2QDS0"/>
<dbReference type="EMBL" id="CAXKWB010005115">
    <property type="protein sequence ID" value="CAL4076780.1"/>
    <property type="molecule type" value="Genomic_DNA"/>
</dbReference>
<comment type="caution">
    <text evidence="1">The sequence shown here is derived from an EMBL/GenBank/DDBJ whole genome shotgun (WGS) entry which is preliminary data.</text>
</comment>
<proteinExistence type="predicted"/>
<name>A0AAV2QDS0_MEGNR</name>
<reference evidence="1 2" key="1">
    <citation type="submission" date="2024-05" db="EMBL/GenBank/DDBJ databases">
        <authorList>
            <person name="Wallberg A."/>
        </authorList>
    </citation>
    <scope>NUCLEOTIDE SEQUENCE [LARGE SCALE GENOMIC DNA]</scope>
</reference>
<accession>A0AAV2QDS0</accession>
<evidence type="ECO:0000313" key="2">
    <source>
        <dbReference type="Proteomes" id="UP001497623"/>
    </source>
</evidence>
<organism evidence="1 2">
    <name type="scientific">Meganyctiphanes norvegica</name>
    <name type="common">Northern krill</name>
    <name type="synonym">Thysanopoda norvegica</name>
    <dbReference type="NCBI Taxonomy" id="48144"/>
    <lineage>
        <taxon>Eukaryota</taxon>
        <taxon>Metazoa</taxon>
        <taxon>Ecdysozoa</taxon>
        <taxon>Arthropoda</taxon>
        <taxon>Crustacea</taxon>
        <taxon>Multicrustacea</taxon>
        <taxon>Malacostraca</taxon>
        <taxon>Eumalacostraca</taxon>
        <taxon>Eucarida</taxon>
        <taxon>Euphausiacea</taxon>
        <taxon>Euphausiidae</taxon>
        <taxon>Meganyctiphanes</taxon>
    </lineage>
</organism>
<keyword evidence="2" id="KW-1185">Reference proteome</keyword>
<sequence length="183" mass="21314">MWTCDQKNCKKVTPETLMPFLPPDSYSLINKMLMSDDQWPDIDEGDINGFFRANKMAMSQDTLPNFDKEVKQLRRQLKNFLNNHLKPMGWEAPKIYPNYLKGVIPGVHRSFPDNKVAMSQDYWPNIEMEDTVAMSKDTLPNFDKRVKQLRNQLENVLNNHIKPMGWEAPKIFPNYLKGVIPGV</sequence>